<sequence length="572" mass="65376">MSSRRPGSGRPQSRFNPITGEETPPPERYVDSRAAFRPGSRPDSRPQEVPRLELGRLEDADAHHRPPYQHYDYKLDTPNTASTVSWGTPVPSERENFYYGGAGDSYPQTIQTPRMEAGKQSRRQDEVPVVDVKQKTVPPSSDRLYKEYGKELLEAYNQSHIVQEKVHKHMTKEDVEEEKKKQKLLDTVMVDQLSRAVISDPDQDQNIPETPPHHLPGMSRGAIRHLHESKVKTTGTATEQLLAQRVRFGARVLTRNGHDAIRELEGFFFAVDNSLTVYEFKQFGKSAKALPFIARGTYRHMHGRRRGQPITLPDIVVGNNLSFSVQGQHSLPDSLKIYPTVTIRVTMVDDSAKEKILMPNVLPSKKDTTWAQLHMPSKEEFRDIRLLREIQDQVRHKLKKRGIRTVTGLGLYFRSVDKTGDGVLDMEELKEALAKFRIEIPEEKFYSVWDVLDQNGDGVLDYGEFMRGFIGEMNEYRKGLVRKAFQKLDANKSGVVTLTNMKKFFNANKHPLVKSGEASEAEVLQDFLESFEHCVKSGEVSYVEFEEYYEGLSITIENDEHFSNILRNSWGI</sequence>
<evidence type="ECO:0000256" key="2">
    <source>
        <dbReference type="ARBA" id="ARBA00022737"/>
    </source>
</evidence>
<reference evidence="7" key="1">
    <citation type="submission" date="2025-08" db="UniProtKB">
        <authorList>
            <consortium name="RefSeq"/>
        </authorList>
    </citation>
    <scope>IDENTIFICATION</scope>
    <source>
        <tissue evidence="7">Gonads</tissue>
    </source>
</reference>
<evidence type="ECO:0000313" key="7">
    <source>
        <dbReference type="RefSeq" id="XP_013382492.1"/>
    </source>
</evidence>
<dbReference type="SUPFAM" id="SSF47473">
    <property type="entry name" value="EF-hand"/>
    <property type="match status" value="1"/>
</dbReference>
<feature type="compositionally biased region" description="Basic and acidic residues" evidence="4">
    <location>
        <begin position="40"/>
        <end position="64"/>
    </location>
</feature>
<dbReference type="KEGG" id="lak:106153199"/>
<keyword evidence="1" id="KW-0479">Metal-binding</keyword>
<dbReference type="Proteomes" id="UP000085678">
    <property type="component" value="Unplaced"/>
</dbReference>
<dbReference type="Pfam" id="PF25348">
    <property type="entry name" value="PH_CAYP2"/>
    <property type="match status" value="1"/>
</dbReference>
<keyword evidence="6" id="KW-1185">Reference proteome</keyword>
<dbReference type="InParanoid" id="A0A1S3H910"/>
<feature type="compositionally biased region" description="Basic and acidic residues" evidence="4">
    <location>
        <begin position="116"/>
        <end position="126"/>
    </location>
</feature>
<dbReference type="InterPro" id="IPR002048">
    <property type="entry name" value="EF_hand_dom"/>
</dbReference>
<dbReference type="GO" id="GO:0005509">
    <property type="term" value="F:calcium ion binding"/>
    <property type="evidence" value="ECO:0007669"/>
    <property type="project" value="InterPro"/>
</dbReference>
<feature type="compositionally biased region" description="Low complexity" evidence="4">
    <location>
        <begin position="1"/>
        <end position="14"/>
    </location>
</feature>
<dbReference type="PANTHER" id="PTHR34524:SF15">
    <property type="entry name" value="EF-HAND DOMAIN-CONTAINING PROTEIN"/>
    <property type="match status" value="1"/>
</dbReference>
<dbReference type="InterPro" id="IPR051581">
    <property type="entry name" value="Ca-bind"/>
</dbReference>
<evidence type="ECO:0000256" key="3">
    <source>
        <dbReference type="ARBA" id="ARBA00022837"/>
    </source>
</evidence>
<keyword evidence="2" id="KW-0677">Repeat</keyword>
<name>A0A1S3H910_LINAN</name>
<dbReference type="InterPro" id="IPR011992">
    <property type="entry name" value="EF-hand-dom_pair"/>
</dbReference>
<dbReference type="STRING" id="7574.A0A1S3H910"/>
<accession>A0A1S3H910</accession>
<evidence type="ECO:0000256" key="1">
    <source>
        <dbReference type="ARBA" id="ARBA00022723"/>
    </source>
</evidence>
<dbReference type="PROSITE" id="PS00018">
    <property type="entry name" value="EF_HAND_1"/>
    <property type="match status" value="1"/>
</dbReference>
<dbReference type="GeneID" id="106153199"/>
<feature type="domain" description="EF-hand" evidence="5">
    <location>
        <begin position="404"/>
        <end position="439"/>
    </location>
</feature>
<gene>
    <name evidence="7" type="primary">LOC106153199</name>
</gene>
<dbReference type="Pfam" id="PF13202">
    <property type="entry name" value="EF-hand_5"/>
    <property type="match status" value="1"/>
</dbReference>
<feature type="region of interest" description="Disordered" evidence="4">
    <location>
        <begin position="1"/>
        <end position="76"/>
    </location>
</feature>
<dbReference type="Gene3D" id="1.10.238.10">
    <property type="entry name" value="EF-hand"/>
    <property type="match status" value="2"/>
</dbReference>
<evidence type="ECO:0000256" key="4">
    <source>
        <dbReference type="SAM" id="MobiDB-lite"/>
    </source>
</evidence>
<evidence type="ECO:0000313" key="6">
    <source>
        <dbReference type="Proteomes" id="UP000085678"/>
    </source>
</evidence>
<organism evidence="6 7">
    <name type="scientific">Lingula anatina</name>
    <name type="common">Brachiopod</name>
    <name type="synonym">Lingula unguis</name>
    <dbReference type="NCBI Taxonomy" id="7574"/>
    <lineage>
        <taxon>Eukaryota</taxon>
        <taxon>Metazoa</taxon>
        <taxon>Spiralia</taxon>
        <taxon>Lophotrochozoa</taxon>
        <taxon>Brachiopoda</taxon>
        <taxon>Linguliformea</taxon>
        <taxon>Lingulata</taxon>
        <taxon>Lingulida</taxon>
        <taxon>Linguloidea</taxon>
        <taxon>Lingulidae</taxon>
        <taxon>Lingula</taxon>
    </lineage>
</organism>
<feature type="region of interest" description="Disordered" evidence="4">
    <location>
        <begin position="115"/>
        <end position="142"/>
    </location>
</feature>
<dbReference type="OrthoDB" id="6280085at2759"/>
<dbReference type="InterPro" id="IPR057461">
    <property type="entry name" value="CAYP2_PH"/>
</dbReference>
<dbReference type="Pfam" id="PF13499">
    <property type="entry name" value="EF-hand_7"/>
    <property type="match status" value="1"/>
</dbReference>
<dbReference type="PROSITE" id="PS50222">
    <property type="entry name" value="EF_HAND_2"/>
    <property type="match status" value="3"/>
</dbReference>
<protein>
    <submittedName>
        <fullName evidence="7">Calcyphosin-2</fullName>
    </submittedName>
</protein>
<feature type="domain" description="EF-hand" evidence="5">
    <location>
        <begin position="440"/>
        <end position="475"/>
    </location>
</feature>
<dbReference type="SMART" id="SM00054">
    <property type="entry name" value="EFh"/>
    <property type="match status" value="3"/>
</dbReference>
<proteinExistence type="predicted"/>
<feature type="domain" description="EF-hand" evidence="5">
    <location>
        <begin position="476"/>
        <end position="511"/>
    </location>
</feature>
<dbReference type="InterPro" id="IPR018247">
    <property type="entry name" value="EF_Hand_1_Ca_BS"/>
</dbReference>
<dbReference type="AlphaFoldDB" id="A0A1S3H910"/>
<dbReference type="RefSeq" id="XP_013382492.1">
    <property type="nucleotide sequence ID" value="XM_013527038.1"/>
</dbReference>
<dbReference type="PANTHER" id="PTHR34524">
    <property type="entry name" value="CALCYPHOSIN"/>
    <property type="match status" value="1"/>
</dbReference>
<keyword evidence="3" id="KW-0106">Calcium</keyword>
<evidence type="ECO:0000259" key="5">
    <source>
        <dbReference type="PROSITE" id="PS50222"/>
    </source>
</evidence>